<keyword evidence="2" id="KW-1185">Reference proteome</keyword>
<protein>
    <submittedName>
        <fullName evidence="1">Uncharacterized protein</fullName>
    </submittedName>
</protein>
<proteinExistence type="predicted"/>
<dbReference type="AlphaFoldDB" id="A0A9P3PWE8"/>
<reference evidence="1" key="1">
    <citation type="submission" date="2022-07" db="EMBL/GenBank/DDBJ databases">
        <title>The genome of Lyophyllum shimeji provides insight into the initial evolution of ectomycorrhizal fungal genome.</title>
        <authorList>
            <person name="Kobayashi Y."/>
            <person name="Shibata T."/>
            <person name="Hirakawa H."/>
            <person name="Shigenobu S."/>
            <person name="Nishiyama T."/>
            <person name="Yamada A."/>
            <person name="Hasebe M."/>
            <person name="Kawaguchi M."/>
        </authorList>
    </citation>
    <scope>NUCLEOTIDE SEQUENCE</scope>
    <source>
        <strain evidence="1">AT787</strain>
    </source>
</reference>
<evidence type="ECO:0000313" key="2">
    <source>
        <dbReference type="Proteomes" id="UP001063166"/>
    </source>
</evidence>
<name>A0A9P3PWE8_LYOSH</name>
<gene>
    <name evidence="1" type="ORF">LshimejAT787_1301510</name>
</gene>
<dbReference type="EMBL" id="BRPK01000013">
    <property type="protein sequence ID" value="GLB43250.1"/>
    <property type="molecule type" value="Genomic_DNA"/>
</dbReference>
<evidence type="ECO:0000313" key="1">
    <source>
        <dbReference type="EMBL" id="GLB43250.1"/>
    </source>
</evidence>
<comment type="caution">
    <text evidence="1">The sequence shown here is derived from an EMBL/GenBank/DDBJ whole genome shotgun (WGS) entry which is preliminary data.</text>
</comment>
<sequence length="115" mass="13381">MSNLNQNDQFPSTILDEAPTAIRRPYERHPVRWGGEWRYGGSDQQRPIRLHARQLVKLSSWFRERFVKEEAEAGDTHVSVISFGTGVSIFDFEVLWVMRSPSFIPSRNFVYLPPS</sequence>
<accession>A0A9P3PWE8</accession>
<organism evidence="1 2">
    <name type="scientific">Lyophyllum shimeji</name>
    <name type="common">Hon-shimeji</name>
    <name type="synonym">Tricholoma shimeji</name>
    <dbReference type="NCBI Taxonomy" id="47721"/>
    <lineage>
        <taxon>Eukaryota</taxon>
        <taxon>Fungi</taxon>
        <taxon>Dikarya</taxon>
        <taxon>Basidiomycota</taxon>
        <taxon>Agaricomycotina</taxon>
        <taxon>Agaricomycetes</taxon>
        <taxon>Agaricomycetidae</taxon>
        <taxon>Agaricales</taxon>
        <taxon>Tricholomatineae</taxon>
        <taxon>Lyophyllaceae</taxon>
        <taxon>Lyophyllum</taxon>
    </lineage>
</organism>
<dbReference type="Proteomes" id="UP001063166">
    <property type="component" value="Unassembled WGS sequence"/>
</dbReference>